<dbReference type="OrthoDB" id="6119988at2759"/>
<dbReference type="InParanoid" id="A0A6P8J6Q2"/>
<sequence length="266" mass="30753">MGYRAMTRCLRTKYKLRVSRDAVMNILKEMDPSGVKERKRRKLRRRVYRCPGPNNTWHIDGYDKLSPFGFGISGCIDGYSRRIIFLRVSYSNHDPSIIAGYYMSGVKQLKGCPKRVWSDCGTENGIVAALQQVFHENSTTGGQSYGHRYISSTANQRIEAWWSIFRKSQSNWWLELFKDLKESGSFCNGNIIHVYCLRYCFMNIIQKELDSVAANWNEHRIRKNSTAECPNGIPDELFFLPENSGQYIRIGYEVLGRGTLLESLPF</sequence>
<dbReference type="AlphaFoldDB" id="A0A6P8J6Q2"/>
<dbReference type="Pfam" id="PF24764">
    <property type="entry name" value="rva_4"/>
    <property type="match status" value="1"/>
</dbReference>
<evidence type="ECO:0000313" key="2">
    <source>
        <dbReference type="Proteomes" id="UP000515163"/>
    </source>
</evidence>
<evidence type="ECO:0000259" key="1">
    <source>
        <dbReference type="Pfam" id="PF24764"/>
    </source>
</evidence>
<dbReference type="Proteomes" id="UP000515163">
    <property type="component" value="Unplaced"/>
</dbReference>
<dbReference type="KEGG" id="aten:116307446"/>
<accession>A0A6P8J6Q2</accession>
<dbReference type="PANTHER" id="PTHR46791">
    <property type="entry name" value="EXPRESSED PROTEIN"/>
    <property type="match status" value="1"/>
</dbReference>
<protein>
    <submittedName>
        <fullName evidence="3">Uncharacterized protein LOC116307446</fullName>
    </submittedName>
</protein>
<gene>
    <name evidence="3" type="primary">LOC116307446</name>
</gene>
<dbReference type="InterPro" id="IPR058913">
    <property type="entry name" value="Integrase_dom_put"/>
</dbReference>
<dbReference type="InterPro" id="IPR012337">
    <property type="entry name" value="RNaseH-like_sf"/>
</dbReference>
<name>A0A6P8J6Q2_ACTTE</name>
<reference evidence="3" key="1">
    <citation type="submission" date="2025-08" db="UniProtKB">
        <authorList>
            <consortium name="RefSeq"/>
        </authorList>
    </citation>
    <scope>IDENTIFICATION</scope>
    <source>
        <tissue evidence="3">Tentacle</tissue>
    </source>
</reference>
<dbReference type="GeneID" id="116307446"/>
<proteinExistence type="predicted"/>
<dbReference type="PANTHER" id="PTHR46791:SF13">
    <property type="entry name" value="CLR5 DOMAIN-CONTAINING PROTEIN"/>
    <property type="match status" value="1"/>
</dbReference>
<dbReference type="RefSeq" id="XP_031573563.1">
    <property type="nucleotide sequence ID" value="XM_031717703.1"/>
</dbReference>
<dbReference type="SUPFAM" id="SSF53098">
    <property type="entry name" value="Ribonuclease H-like"/>
    <property type="match status" value="1"/>
</dbReference>
<keyword evidence="2" id="KW-1185">Reference proteome</keyword>
<feature type="domain" description="Integrase core" evidence="1">
    <location>
        <begin position="47"/>
        <end position="226"/>
    </location>
</feature>
<evidence type="ECO:0000313" key="3">
    <source>
        <dbReference type="RefSeq" id="XP_031573563.1"/>
    </source>
</evidence>
<organism evidence="2 3">
    <name type="scientific">Actinia tenebrosa</name>
    <name type="common">Australian red waratah sea anemone</name>
    <dbReference type="NCBI Taxonomy" id="6105"/>
    <lineage>
        <taxon>Eukaryota</taxon>
        <taxon>Metazoa</taxon>
        <taxon>Cnidaria</taxon>
        <taxon>Anthozoa</taxon>
        <taxon>Hexacorallia</taxon>
        <taxon>Actiniaria</taxon>
        <taxon>Actiniidae</taxon>
        <taxon>Actinia</taxon>
    </lineage>
</organism>